<evidence type="ECO:0000313" key="8">
    <source>
        <dbReference type="EMBL" id="MBZ5711303.1"/>
    </source>
</evidence>
<dbReference type="Pfam" id="PF03176">
    <property type="entry name" value="MMPL"/>
    <property type="match status" value="2"/>
</dbReference>
<dbReference type="InterPro" id="IPR050545">
    <property type="entry name" value="Mycobact_MmpL"/>
</dbReference>
<dbReference type="SUPFAM" id="SSF82866">
    <property type="entry name" value="Multidrug efflux transporter AcrB transmembrane domain"/>
    <property type="match status" value="2"/>
</dbReference>
<keyword evidence="5 6" id="KW-0472">Membrane</keyword>
<dbReference type="EMBL" id="JAIRAU010000026">
    <property type="protein sequence ID" value="MBZ5711303.1"/>
    <property type="molecule type" value="Genomic_DNA"/>
</dbReference>
<feature type="domain" description="SSD" evidence="7">
    <location>
        <begin position="242"/>
        <end position="360"/>
    </location>
</feature>
<keyword evidence="9" id="KW-1185">Reference proteome</keyword>
<feature type="transmembrane region" description="Helical" evidence="6">
    <location>
        <begin position="306"/>
        <end position="327"/>
    </location>
</feature>
<dbReference type="PANTHER" id="PTHR33406:SF13">
    <property type="entry name" value="MEMBRANE PROTEIN YDFJ"/>
    <property type="match status" value="1"/>
</dbReference>
<feature type="transmembrane region" description="Helical" evidence="6">
    <location>
        <begin position="241"/>
        <end position="258"/>
    </location>
</feature>
<evidence type="ECO:0000256" key="6">
    <source>
        <dbReference type="SAM" id="Phobius"/>
    </source>
</evidence>
<gene>
    <name evidence="8" type="ORF">K7C98_18825</name>
</gene>
<evidence type="ECO:0000256" key="2">
    <source>
        <dbReference type="ARBA" id="ARBA00022475"/>
    </source>
</evidence>
<feature type="transmembrane region" description="Helical" evidence="6">
    <location>
        <begin position="877"/>
        <end position="898"/>
    </location>
</feature>
<keyword evidence="3 6" id="KW-0812">Transmembrane</keyword>
<dbReference type="Gene3D" id="1.20.1640.10">
    <property type="entry name" value="Multidrug efflux transporter AcrB transmembrane domain"/>
    <property type="match status" value="2"/>
</dbReference>
<dbReference type="PANTHER" id="PTHR33406">
    <property type="entry name" value="MEMBRANE PROTEIN MJ1562-RELATED"/>
    <property type="match status" value="1"/>
</dbReference>
<keyword evidence="4 6" id="KW-1133">Transmembrane helix</keyword>
<feature type="transmembrane region" description="Helical" evidence="6">
    <location>
        <begin position="759"/>
        <end position="777"/>
    </location>
</feature>
<evidence type="ECO:0000256" key="4">
    <source>
        <dbReference type="ARBA" id="ARBA00022989"/>
    </source>
</evidence>
<evidence type="ECO:0000256" key="3">
    <source>
        <dbReference type="ARBA" id="ARBA00022692"/>
    </source>
</evidence>
<dbReference type="RefSeq" id="WP_224193068.1">
    <property type="nucleotide sequence ID" value="NZ_JAIRAU010000026.1"/>
</dbReference>
<dbReference type="InterPro" id="IPR004869">
    <property type="entry name" value="MMPL_dom"/>
</dbReference>
<feature type="transmembrane region" description="Helical" evidence="6">
    <location>
        <begin position="806"/>
        <end position="826"/>
    </location>
</feature>
<evidence type="ECO:0000256" key="5">
    <source>
        <dbReference type="ARBA" id="ARBA00023136"/>
    </source>
</evidence>
<reference evidence="8" key="1">
    <citation type="submission" date="2021-08" db="EMBL/GenBank/DDBJ databases">
        <authorList>
            <person name="Stevens D.C."/>
        </authorList>
    </citation>
    <scope>NUCLEOTIDE SEQUENCE</scope>
    <source>
        <strain evidence="8">DSM 53165</strain>
    </source>
</reference>
<name>A0ABS7TSV0_9BACT</name>
<feature type="transmembrane region" description="Helical" evidence="6">
    <location>
        <begin position="846"/>
        <end position="865"/>
    </location>
</feature>
<feature type="transmembrane region" description="Helical" evidence="6">
    <location>
        <begin position="339"/>
        <end position="361"/>
    </location>
</feature>
<dbReference type="PROSITE" id="PS50156">
    <property type="entry name" value="SSD"/>
    <property type="match status" value="1"/>
</dbReference>
<accession>A0ABS7TSV0</accession>
<keyword evidence="2" id="KW-1003">Cell membrane</keyword>
<comment type="subcellular location">
    <subcellularLocation>
        <location evidence="1">Cell membrane</location>
        <topology evidence="1">Multi-pass membrane protein</topology>
    </subcellularLocation>
</comment>
<feature type="transmembrane region" description="Helical" evidence="6">
    <location>
        <begin position="264"/>
        <end position="286"/>
    </location>
</feature>
<evidence type="ECO:0000256" key="1">
    <source>
        <dbReference type="ARBA" id="ARBA00004651"/>
    </source>
</evidence>
<organism evidence="8 9">
    <name type="scientific">Nannocystis pusilla</name>
    <dbReference type="NCBI Taxonomy" id="889268"/>
    <lineage>
        <taxon>Bacteria</taxon>
        <taxon>Pseudomonadati</taxon>
        <taxon>Myxococcota</taxon>
        <taxon>Polyangia</taxon>
        <taxon>Nannocystales</taxon>
        <taxon>Nannocystaceae</taxon>
        <taxon>Nannocystis</taxon>
    </lineage>
</organism>
<evidence type="ECO:0000313" key="9">
    <source>
        <dbReference type="Proteomes" id="UP001139031"/>
    </source>
</evidence>
<comment type="caution">
    <text evidence="8">The sequence shown here is derived from an EMBL/GenBank/DDBJ whole genome shotgun (WGS) entry which is preliminary data.</text>
</comment>
<feature type="transmembrane region" description="Helical" evidence="6">
    <location>
        <begin position="782"/>
        <end position="800"/>
    </location>
</feature>
<dbReference type="InterPro" id="IPR000731">
    <property type="entry name" value="SSD"/>
</dbReference>
<feature type="transmembrane region" description="Helical" evidence="6">
    <location>
        <begin position="215"/>
        <end position="234"/>
    </location>
</feature>
<protein>
    <submittedName>
        <fullName evidence="8">MMPL family transporter</fullName>
    </submittedName>
</protein>
<proteinExistence type="predicted"/>
<sequence length="915" mass="96188">MRDHPFVRARWAVLAVAAVVAALILPGLRAIREDNDVLAFLPPDHPDVVAFREVAKRFGVLEVGLVGLGKPDGDLLAPERVDEVRELGREIARKDGVRMVLSFADLPDPRVTDDGLEIAELVPEALRDPAAIREKVLGSTDAVGSMISRDGRAAALMVFLLHHDDRVAAADARAATIREIREALANGWKGESHLGGAPFIEDAAASASRGDLDKLSPIVIAVLVIVSAVLLGSVVAAGINLLLTGLGVGLVLGAHGVLGEALTIVSSSMPVLMVALGGAFGVHMLAGYQRQHGTSRERASATLRELWLPVLLSGLTTAVSFFALTMMPQLPMQRFGVTAGVGVLVLLLLALLVLPAILSVLPDRLLPPRAERPMPLRMRPPMWLLLALAVAGAGVASTLRADADPTEVFSEDSEPMRSNRFFNDHFGGSTYLQVAIEAEQRGDTDRKPLAEPTALREIRDIAEQVRAIEDVVDVRSIVEPHALLNEALGGRRGVPETPGRASRVFALLQGHPAVAQLVTDDTAGALIHIKLAPMSGDEQVVVADRVRALLDRHAAGGFTIAPTTEAKVREVQVREVGQRLSRLLGRPVDADKLLHASPAAAPSPALLAALTEVRDRALDSEDSPVEGVPREEIEAIDPSGLVAARGAELEALLRSKLPTLAAKDPEGIGFVAKHLGPWADDVVARFQVEARCAALDLPLTAPADAAGATCASLKGALSELDDDEWRVSEGAGRGLSFRTRLTGQPVIGAAFAESVTRSLFTSTAVSLVGLALTLLLARQMLALVPALWCLCVTMGIFGLLGMPISVGTSMISCIAVGAGVDFAIHLNFRARNYAGADAGARAVDDIGVVTLISALQLAAAFLVLLASEMAPLRDLGLGLGIALVGAALGACWFTPWLARGGVRKEVRGGDAGAAE</sequence>
<evidence type="ECO:0000259" key="7">
    <source>
        <dbReference type="PROSITE" id="PS50156"/>
    </source>
</evidence>
<dbReference type="Proteomes" id="UP001139031">
    <property type="component" value="Unassembled WGS sequence"/>
</dbReference>
<feature type="transmembrane region" description="Helical" evidence="6">
    <location>
        <begin position="382"/>
        <end position="399"/>
    </location>
</feature>